<evidence type="ECO:0000256" key="3">
    <source>
        <dbReference type="SAM" id="SignalP"/>
    </source>
</evidence>
<dbReference type="PANTHER" id="PTHR46186:SF16">
    <property type="entry name" value="CYSTATIN-C"/>
    <property type="match status" value="1"/>
</dbReference>
<dbReference type="Proteomes" id="UP000694892">
    <property type="component" value="Chromosome 5L"/>
</dbReference>
<dbReference type="CDD" id="cd00042">
    <property type="entry name" value="CY"/>
    <property type="match status" value="1"/>
</dbReference>
<dbReference type="GO" id="GO:0005615">
    <property type="term" value="C:extracellular space"/>
    <property type="evidence" value="ECO:0007669"/>
    <property type="project" value="TreeGrafter"/>
</dbReference>
<name>A0A974CVZ9_XENLA</name>
<dbReference type="GO" id="GO:0031982">
    <property type="term" value="C:vesicle"/>
    <property type="evidence" value="ECO:0007669"/>
    <property type="project" value="TreeGrafter"/>
</dbReference>
<keyword evidence="3" id="KW-0732">Signal</keyword>
<feature type="chain" id="PRO_5037998028" description="Cystatin domain-containing protein" evidence="3">
    <location>
        <begin position="19"/>
        <end position="133"/>
    </location>
</feature>
<evidence type="ECO:0000313" key="6">
    <source>
        <dbReference type="Proteomes" id="UP000694892"/>
    </source>
</evidence>
<dbReference type="Gene3D" id="3.10.450.10">
    <property type="match status" value="1"/>
</dbReference>
<dbReference type="SMART" id="SM00043">
    <property type="entry name" value="CY"/>
    <property type="match status" value="1"/>
</dbReference>
<dbReference type="PROSITE" id="PS00287">
    <property type="entry name" value="CYSTATIN"/>
    <property type="match status" value="1"/>
</dbReference>
<dbReference type="InterPro" id="IPR000010">
    <property type="entry name" value="Cystatin_dom"/>
</dbReference>
<dbReference type="EMBL" id="CM004474">
    <property type="protein sequence ID" value="OCT80452.1"/>
    <property type="molecule type" value="Genomic_DNA"/>
</dbReference>
<reference evidence="6" key="1">
    <citation type="journal article" date="2016" name="Nature">
        <title>Genome evolution in the allotetraploid frog Xenopus laevis.</title>
        <authorList>
            <person name="Session A.M."/>
            <person name="Uno Y."/>
            <person name="Kwon T."/>
            <person name="Chapman J.A."/>
            <person name="Toyoda A."/>
            <person name="Takahashi S."/>
            <person name="Fukui A."/>
            <person name="Hikosaka A."/>
            <person name="Suzuki A."/>
            <person name="Kondo M."/>
            <person name="van Heeringen S.J."/>
            <person name="Quigley I."/>
            <person name="Heinz S."/>
            <person name="Ogino H."/>
            <person name="Ochi H."/>
            <person name="Hellsten U."/>
            <person name="Lyons J.B."/>
            <person name="Simakov O."/>
            <person name="Putnam N."/>
            <person name="Stites J."/>
            <person name="Kuroki Y."/>
            <person name="Tanaka T."/>
            <person name="Michiue T."/>
            <person name="Watanabe M."/>
            <person name="Bogdanovic O."/>
            <person name="Lister R."/>
            <person name="Georgiou G."/>
            <person name="Paranjpe S.S."/>
            <person name="van Kruijsbergen I."/>
            <person name="Shu S."/>
            <person name="Carlson J."/>
            <person name="Kinoshita T."/>
            <person name="Ohta Y."/>
            <person name="Mawaribuchi S."/>
            <person name="Jenkins J."/>
            <person name="Grimwood J."/>
            <person name="Schmutz J."/>
            <person name="Mitros T."/>
            <person name="Mozaffari S.V."/>
            <person name="Suzuki Y."/>
            <person name="Haramoto Y."/>
            <person name="Yamamoto T.S."/>
            <person name="Takagi C."/>
            <person name="Heald R."/>
            <person name="Miller K."/>
            <person name="Haudenschild C."/>
            <person name="Kitzman J."/>
            <person name="Nakayama T."/>
            <person name="Izutsu Y."/>
            <person name="Robert J."/>
            <person name="Fortriede J."/>
            <person name="Burns K."/>
            <person name="Lotay V."/>
            <person name="Karimi K."/>
            <person name="Yasuoka Y."/>
            <person name="Dichmann D.S."/>
            <person name="Flajnik M.F."/>
            <person name="Houston D.W."/>
            <person name="Shendure J."/>
            <person name="DuPasquier L."/>
            <person name="Vize P.D."/>
            <person name="Zorn A.M."/>
            <person name="Ito M."/>
            <person name="Marcotte E.M."/>
            <person name="Wallingford J.B."/>
            <person name="Ito Y."/>
            <person name="Asashima M."/>
            <person name="Ueno N."/>
            <person name="Matsuda Y."/>
            <person name="Veenstra G.J."/>
            <person name="Fujiyama A."/>
            <person name="Harland R.M."/>
            <person name="Taira M."/>
            <person name="Rokhsar D.S."/>
        </authorList>
    </citation>
    <scope>NUCLEOTIDE SEQUENCE [LARGE SCALE GENOMIC DNA]</scope>
    <source>
        <strain evidence="6">J</strain>
    </source>
</reference>
<proteinExistence type="inferred from homology"/>
<evidence type="ECO:0000313" key="5">
    <source>
        <dbReference type="EMBL" id="OCT80452.1"/>
    </source>
</evidence>
<dbReference type="InterPro" id="IPR018073">
    <property type="entry name" value="Prot_inh_cystat_CS"/>
</dbReference>
<evidence type="ECO:0000256" key="2">
    <source>
        <dbReference type="ARBA" id="ARBA00023157"/>
    </source>
</evidence>
<dbReference type="FunFam" id="3.10.450.10:FF:000004">
    <property type="entry name" value="Cystatin C"/>
    <property type="match status" value="1"/>
</dbReference>
<dbReference type="GO" id="GO:0005737">
    <property type="term" value="C:cytoplasm"/>
    <property type="evidence" value="ECO:0007669"/>
    <property type="project" value="TreeGrafter"/>
</dbReference>
<dbReference type="SUPFAM" id="SSF54403">
    <property type="entry name" value="Cystatin/monellin"/>
    <property type="match status" value="1"/>
</dbReference>
<protein>
    <recommendedName>
        <fullName evidence="4">Cystatin domain-containing protein</fullName>
    </recommendedName>
</protein>
<keyword evidence="2" id="KW-1015">Disulfide bond</keyword>
<evidence type="ECO:0000256" key="1">
    <source>
        <dbReference type="ARBA" id="ARBA00009403"/>
    </source>
</evidence>
<dbReference type="Pfam" id="PF00031">
    <property type="entry name" value="Cystatin"/>
    <property type="match status" value="1"/>
</dbReference>
<dbReference type="InterPro" id="IPR046350">
    <property type="entry name" value="Cystatin_sf"/>
</dbReference>
<gene>
    <name evidence="5" type="ORF">XELAEV_18027263mg</name>
</gene>
<dbReference type="GO" id="GO:0004869">
    <property type="term" value="F:cysteine-type endopeptidase inhibitor activity"/>
    <property type="evidence" value="ECO:0007669"/>
    <property type="project" value="InterPro"/>
</dbReference>
<feature type="signal peptide" evidence="3">
    <location>
        <begin position="1"/>
        <end position="18"/>
    </location>
</feature>
<dbReference type="OMA" id="FEYLIDM"/>
<sequence>MDAAVVFVLLVVAAGASASRGGMLLGGQYPASEHEQGVQKAMTFAMQEYNKQSNDMFLNTITKVNGVTKQLVSGTIYRIDAVVSRTECKKSAVGVQNCPVHTDGNFAKSMNCQFEVLTIPWQRENKLQKKTCD</sequence>
<feature type="domain" description="Cystatin" evidence="4">
    <location>
        <begin position="23"/>
        <end position="133"/>
    </location>
</feature>
<comment type="similarity">
    <text evidence="1">Belongs to the cystatin family.</text>
</comment>
<accession>A0A974CVZ9</accession>
<dbReference type="AlphaFoldDB" id="A0A974CVZ9"/>
<evidence type="ECO:0000259" key="4">
    <source>
        <dbReference type="SMART" id="SM00043"/>
    </source>
</evidence>
<organism evidence="5 6">
    <name type="scientific">Xenopus laevis</name>
    <name type="common">African clawed frog</name>
    <dbReference type="NCBI Taxonomy" id="8355"/>
    <lineage>
        <taxon>Eukaryota</taxon>
        <taxon>Metazoa</taxon>
        <taxon>Chordata</taxon>
        <taxon>Craniata</taxon>
        <taxon>Vertebrata</taxon>
        <taxon>Euteleostomi</taxon>
        <taxon>Amphibia</taxon>
        <taxon>Batrachia</taxon>
        <taxon>Anura</taxon>
        <taxon>Pipoidea</taxon>
        <taxon>Pipidae</taxon>
        <taxon>Xenopodinae</taxon>
        <taxon>Xenopus</taxon>
        <taxon>Xenopus</taxon>
    </lineage>
</organism>
<dbReference type="PANTHER" id="PTHR46186">
    <property type="entry name" value="CYSTATIN"/>
    <property type="match status" value="1"/>
</dbReference>